<dbReference type="Pfam" id="PF07508">
    <property type="entry name" value="Recombinase"/>
    <property type="match status" value="1"/>
</dbReference>
<reference evidence="3" key="1">
    <citation type="submission" date="2019-11" db="EMBL/GenBank/DDBJ databases">
        <authorList>
            <person name="Feng L."/>
        </authorList>
    </citation>
    <scope>NUCLEOTIDE SEQUENCE</scope>
    <source>
        <strain evidence="3">VrattiLFYP33</strain>
    </source>
</reference>
<feature type="domain" description="Resolvase/invertase-type recombinase catalytic" evidence="1">
    <location>
        <begin position="5"/>
        <end position="154"/>
    </location>
</feature>
<evidence type="ECO:0000259" key="2">
    <source>
        <dbReference type="PROSITE" id="PS51737"/>
    </source>
</evidence>
<proteinExistence type="predicted"/>
<evidence type="ECO:0008006" key="4">
    <source>
        <dbReference type="Google" id="ProtNLM"/>
    </source>
</evidence>
<dbReference type="PROSITE" id="PS51737">
    <property type="entry name" value="RECOMBINASE_DNA_BIND"/>
    <property type="match status" value="1"/>
</dbReference>
<sequence length="444" mass="51643">MTAKRSALYIRVSHEEQAMNGYSLQAQENRLRQYALEHNYQIVECYRDEGISARSRPGRRKEFARMLQDVQAGRIDCILFIKLDRWFRNVSDFYTYQAILDKYNVVWETTEEDYNTNTAQGRLYLNIKLSIAQNESDTTSERINFVFADKIKRGEVISGKLPLGYSIKDKHIVPDEKAPIIRDVFNYYLKTKSIRQTMIYLAEKHGIVRAYPTITQLLRNEKYMGRFYGIDNYAPPIISQDTFSAVQQELKRPRHHGASFSAKELSEPYLFKGLLRCPSCHHRLVGMRRRYKDKIYVYYQCPQSINHSDICGNKALYKEPQIEGALLVAIPQLIKTSAPYLSSSILQLYLQCHKDYQKWSLVGKYQYWHFLLKSVLLPAISSRSSNLLNPTATQKLNAKLLSALLKDSSLNDSKNNKLFTETNYVIPIENVQLNENYALKFSNN</sequence>
<dbReference type="PANTHER" id="PTHR30461">
    <property type="entry name" value="DNA-INVERTASE FROM LAMBDOID PROPHAGE"/>
    <property type="match status" value="1"/>
</dbReference>
<dbReference type="Gene3D" id="3.90.1750.20">
    <property type="entry name" value="Putative Large Serine Recombinase, Chain B, Domain 2"/>
    <property type="match status" value="1"/>
</dbReference>
<dbReference type="SUPFAM" id="SSF53041">
    <property type="entry name" value="Resolvase-like"/>
    <property type="match status" value="1"/>
</dbReference>
<dbReference type="AlphaFoldDB" id="A0A6N3A8N6"/>
<dbReference type="GO" id="GO:0003677">
    <property type="term" value="F:DNA binding"/>
    <property type="evidence" value="ECO:0007669"/>
    <property type="project" value="InterPro"/>
</dbReference>
<name>A0A6N3A8N6_9FIRM</name>
<protein>
    <recommendedName>
        <fullName evidence="4">DNA-invertase hin</fullName>
    </recommendedName>
</protein>
<dbReference type="InterPro" id="IPR036162">
    <property type="entry name" value="Resolvase-like_N_sf"/>
</dbReference>
<evidence type="ECO:0000259" key="1">
    <source>
        <dbReference type="PROSITE" id="PS51736"/>
    </source>
</evidence>
<dbReference type="InterPro" id="IPR025827">
    <property type="entry name" value="Zn_ribbon_recom_dom"/>
</dbReference>
<organism evidence="3">
    <name type="scientific">Veillonella ratti</name>
    <dbReference type="NCBI Taxonomy" id="103892"/>
    <lineage>
        <taxon>Bacteria</taxon>
        <taxon>Bacillati</taxon>
        <taxon>Bacillota</taxon>
        <taxon>Negativicutes</taxon>
        <taxon>Veillonellales</taxon>
        <taxon>Veillonellaceae</taxon>
        <taxon>Veillonella</taxon>
    </lineage>
</organism>
<dbReference type="SMART" id="SM00857">
    <property type="entry name" value="Resolvase"/>
    <property type="match status" value="1"/>
</dbReference>
<dbReference type="GO" id="GO:0000150">
    <property type="term" value="F:DNA strand exchange activity"/>
    <property type="evidence" value="ECO:0007669"/>
    <property type="project" value="InterPro"/>
</dbReference>
<dbReference type="Pfam" id="PF00239">
    <property type="entry name" value="Resolvase"/>
    <property type="match status" value="1"/>
</dbReference>
<dbReference type="Gene3D" id="3.40.50.1390">
    <property type="entry name" value="Resolvase, N-terminal catalytic domain"/>
    <property type="match status" value="1"/>
</dbReference>
<gene>
    <name evidence="3" type="ORF">VRLFYP33_00662</name>
</gene>
<feature type="domain" description="Recombinase" evidence="2">
    <location>
        <begin position="162"/>
        <end position="256"/>
    </location>
</feature>
<dbReference type="InterPro" id="IPR006119">
    <property type="entry name" value="Resolv_N"/>
</dbReference>
<dbReference type="InterPro" id="IPR050639">
    <property type="entry name" value="SSR_resolvase"/>
</dbReference>
<accession>A0A6N3A8N6</accession>
<dbReference type="PROSITE" id="PS51736">
    <property type="entry name" value="RECOMBINASES_3"/>
    <property type="match status" value="1"/>
</dbReference>
<dbReference type="EMBL" id="CACRUX010000022">
    <property type="protein sequence ID" value="VYT87103.1"/>
    <property type="molecule type" value="Genomic_DNA"/>
</dbReference>
<dbReference type="InterPro" id="IPR011109">
    <property type="entry name" value="DNA_bind_recombinase_dom"/>
</dbReference>
<evidence type="ECO:0000313" key="3">
    <source>
        <dbReference type="EMBL" id="VYT87103.1"/>
    </source>
</evidence>
<dbReference type="InterPro" id="IPR038109">
    <property type="entry name" value="DNA_bind_recomb_sf"/>
</dbReference>
<dbReference type="RefSeq" id="WP_021841320.1">
    <property type="nucleotide sequence ID" value="NZ_CACRUX010000022.1"/>
</dbReference>
<dbReference type="CDD" id="cd00338">
    <property type="entry name" value="Ser_Recombinase"/>
    <property type="match status" value="1"/>
</dbReference>
<dbReference type="Pfam" id="PF13408">
    <property type="entry name" value="Zn_ribbon_recom"/>
    <property type="match status" value="1"/>
</dbReference>
<dbReference type="PANTHER" id="PTHR30461:SF23">
    <property type="entry name" value="DNA RECOMBINASE-RELATED"/>
    <property type="match status" value="1"/>
</dbReference>